<sequence>MKEGYLQNKIREQNDRILALENEVKTLLKIVTVSKDNYDQAKELMIKASNVEQYTLSNYSSKNMIIKIIKKEMIKYFFSKP</sequence>
<evidence type="ECO:0000313" key="1">
    <source>
        <dbReference type="EMBL" id="GAG87086.1"/>
    </source>
</evidence>
<gene>
    <name evidence="1" type="ORF">S01H4_22388</name>
</gene>
<dbReference type="EMBL" id="BART01010255">
    <property type="protein sequence ID" value="GAG87086.1"/>
    <property type="molecule type" value="Genomic_DNA"/>
</dbReference>
<protein>
    <submittedName>
        <fullName evidence="1">Uncharacterized protein</fullName>
    </submittedName>
</protein>
<comment type="caution">
    <text evidence="1">The sequence shown here is derived from an EMBL/GenBank/DDBJ whole genome shotgun (WGS) entry which is preliminary data.</text>
</comment>
<dbReference type="AlphaFoldDB" id="X1CS49"/>
<proteinExistence type="predicted"/>
<accession>X1CS49</accession>
<name>X1CS49_9ZZZZ</name>
<reference evidence="1" key="1">
    <citation type="journal article" date="2014" name="Front. Microbiol.">
        <title>High frequency of phylogenetically diverse reductive dehalogenase-homologous genes in deep subseafloor sedimentary metagenomes.</title>
        <authorList>
            <person name="Kawai M."/>
            <person name="Futagami T."/>
            <person name="Toyoda A."/>
            <person name="Takaki Y."/>
            <person name="Nishi S."/>
            <person name="Hori S."/>
            <person name="Arai W."/>
            <person name="Tsubouchi T."/>
            <person name="Morono Y."/>
            <person name="Uchiyama I."/>
            <person name="Ito T."/>
            <person name="Fujiyama A."/>
            <person name="Inagaki F."/>
            <person name="Takami H."/>
        </authorList>
    </citation>
    <scope>NUCLEOTIDE SEQUENCE</scope>
    <source>
        <strain evidence="1">Expedition CK06-06</strain>
    </source>
</reference>
<organism evidence="1">
    <name type="scientific">marine sediment metagenome</name>
    <dbReference type="NCBI Taxonomy" id="412755"/>
    <lineage>
        <taxon>unclassified sequences</taxon>
        <taxon>metagenomes</taxon>
        <taxon>ecological metagenomes</taxon>
    </lineage>
</organism>